<dbReference type="InterPro" id="IPR006571">
    <property type="entry name" value="TLDc_dom"/>
</dbReference>
<evidence type="ECO:0000259" key="1">
    <source>
        <dbReference type="PROSITE" id="PS51886"/>
    </source>
</evidence>
<name>A0A397IDS6_9GLOM</name>
<evidence type="ECO:0000313" key="3">
    <source>
        <dbReference type="Proteomes" id="UP000266861"/>
    </source>
</evidence>
<dbReference type="AlphaFoldDB" id="A0A397IDS6"/>
<protein>
    <recommendedName>
        <fullName evidence="1">TLDc domain-containing protein</fullName>
    </recommendedName>
</protein>
<comment type="caution">
    <text evidence="2">The sequence shown here is derived from an EMBL/GenBank/DDBJ whole genome shotgun (WGS) entry which is preliminary data.</text>
</comment>
<feature type="domain" description="TLDc" evidence="1">
    <location>
        <begin position="1"/>
        <end position="126"/>
    </location>
</feature>
<accession>A0A397IDS6</accession>
<dbReference type="Proteomes" id="UP000266861">
    <property type="component" value="Unassembled WGS sequence"/>
</dbReference>
<dbReference type="PROSITE" id="PS51886">
    <property type="entry name" value="TLDC"/>
    <property type="match status" value="1"/>
</dbReference>
<sequence length="129" mass="14937">MKVKGTDEILGGYNPLEWNNSYDGLLLKIIWMETKDSFIFSLKNGTVQNSILSRVKYIKRAIGNVSKTFQNKYGPQFGDFYLYSEKFDFTLGENYCSIKGNNYEKPIRTSSSPNFPIVNYEVFKIVRKS</sequence>
<gene>
    <name evidence="2" type="ORF">Glove_264g9</name>
</gene>
<dbReference type="OrthoDB" id="2340634at2759"/>
<keyword evidence="3" id="KW-1185">Reference proteome</keyword>
<reference evidence="2 3" key="1">
    <citation type="submission" date="2018-08" db="EMBL/GenBank/DDBJ databases">
        <title>Genome and evolution of the arbuscular mycorrhizal fungus Diversispora epigaea (formerly Glomus versiforme) and its bacterial endosymbionts.</title>
        <authorList>
            <person name="Sun X."/>
            <person name="Fei Z."/>
            <person name="Harrison M."/>
        </authorList>
    </citation>
    <scope>NUCLEOTIDE SEQUENCE [LARGE SCALE GENOMIC DNA]</scope>
    <source>
        <strain evidence="2 3">IT104</strain>
    </source>
</reference>
<organism evidence="2 3">
    <name type="scientific">Diversispora epigaea</name>
    <dbReference type="NCBI Taxonomy" id="1348612"/>
    <lineage>
        <taxon>Eukaryota</taxon>
        <taxon>Fungi</taxon>
        <taxon>Fungi incertae sedis</taxon>
        <taxon>Mucoromycota</taxon>
        <taxon>Glomeromycotina</taxon>
        <taxon>Glomeromycetes</taxon>
        <taxon>Diversisporales</taxon>
        <taxon>Diversisporaceae</taxon>
        <taxon>Diversispora</taxon>
    </lineage>
</organism>
<evidence type="ECO:0000313" key="2">
    <source>
        <dbReference type="EMBL" id="RHZ70970.1"/>
    </source>
</evidence>
<proteinExistence type="predicted"/>
<dbReference type="EMBL" id="PQFF01000241">
    <property type="protein sequence ID" value="RHZ70970.1"/>
    <property type="molecule type" value="Genomic_DNA"/>
</dbReference>